<dbReference type="InterPro" id="IPR036249">
    <property type="entry name" value="Thioredoxin-like_sf"/>
</dbReference>
<dbReference type="AlphaFoldDB" id="A0A517MSV2"/>
<sequence length="190" mass="20342" precursor="true">MMSLLATVALTLGTAIAAPSEWQADYGKALAETRSNDRALLVVLDDSTKTEAQVADELLKASGENAELLAAYELCHVDVSTDYGKKVAERFGATELPHTTIIDKTGEVILYKNRGDIAKHQWKNALSTYKNGLRLVSTPQPHTTRFRGATSNSSPAVSTPAASFTPSYQMSTPAVSSPGYCPSCQRNGGF</sequence>
<keyword evidence="4" id="KW-1185">Reference proteome</keyword>
<feature type="chain" id="PRO_5021747758" evidence="2">
    <location>
        <begin position="18"/>
        <end position="190"/>
    </location>
</feature>
<dbReference type="EMBL" id="CP036263">
    <property type="protein sequence ID" value="QDS97970.1"/>
    <property type="molecule type" value="Genomic_DNA"/>
</dbReference>
<accession>A0A517MSV2</accession>
<proteinExistence type="predicted"/>
<dbReference type="SUPFAM" id="SSF52833">
    <property type="entry name" value="Thioredoxin-like"/>
    <property type="match status" value="1"/>
</dbReference>
<dbReference type="KEGG" id="amob:HG15A2_12400"/>
<organism evidence="3 4">
    <name type="scientific">Adhaeretor mobilis</name>
    <dbReference type="NCBI Taxonomy" id="1930276"/>
    <lineage>
        <taxon>Bacteria</taxon>
        <taxon>Pseudomonadati</taxon>
        <taxon>Planctomycetota</taxon>
        <taxon>Planctomycetia</taxon>
        <taxon>Pirellulales</taxon>
        <taxon>Lacipirellulaceae</taxon>
        <taxon>Adhaeretor</taxon>
    </lineage>
</organism>
<evidence type="ECO:0000256" key="2">
    <source>
        <dbReference type="SAM" id="SignalP"/>
    </source>
</evidence>
<keyword evidence="2" id="KW-0732">Signal</keyword>
<protein>
    <submittedName>
        <fullName evidence="3">Uncharacterized protein</fullName>
    </submittedName>
</protein>
<evidence type="ECO:0000313" key="4">
    <source>
        <dbReference type="Proteomes" id="UP000319852"/>
    </source>
</evidence>
<dbReference type="Gene3D" id="3.40.30.10">
    <property type="entry name" value="Glutaredoxin"/>
    <property type="match status" value="1"/>
</dbReference>
<feature type="region of interest" description="Disordered" evidence="1">
    <location>
        <begin position="139"/>
        <end position="163"/>
    </location>
</feature>
<dbReference type="RefSeq" id="WP_145058772.1">
    <property type="nucleotide sequence ID" value="NZ_CP036263.1"/>
</dbReference>
<evidence type="ECO:0000313" key="3">
    <source>
        <dbReference type="EMBL" id="QDS97970.1"/>
    </source>
</evidence>
<dbReference type="Proteomes" id="UP000319852">
    <property type="component" value="Chromosome"/>
</dbReference>
<feature type="signal peptide" evidence="2">
    <location>
        <begin position="1"/>
        <end position="17"/>
    </location>
</feature>
<gene>
    <name evidence="3" type="ORF">HG15A2_12400</name>
</gene>
<name>A0A517MSV2_9BACT</name>
<reference evidence="3 4" key="1">
    <citation type="submission" date="2019-02" db="EMBL/GenBank/DDBJ databases">
        <title>Deep-cultivation of Planctomycetes and their phenomic and genomic characterization uncovers novel biology.</title>
        <authorList>
            <person name="Wiegand S."/>
            <person name="Jogler M."/>
            <person name="Boedeker C."/>
            <person name="Pinto D."/>
            <person name="Vollmers J."/>
            <person name="Rivas-Marin E."/>
            <person name="Kohn T."/>
            <person name="Peeters S.H."/>
            <person name="Heuer A."/>
            <person name="Rast P."/>
            <person name="Oberbeckmann S."/>
            <person name="Bunk B."/>
            <person name="Jeske O."/>
            <person name="Meyerdierks A."/>
            <person name="Storesund J.E."/>
            <person name="Kallscheuer N."/>
            <person name="Luecker S."/>
            <person name="Lage O.M."/>
            <person name="Pohl T."/>
            <person name="Merkel B.J."/>
            <person name="Hornburger P."/>
            <person name="Mueller R.-W."/>
            <person name="Bruemmer F."/>
            <person name="Labrenz M."/>
            <person name="Spormann A.M."/>
            <person name="Op den Camp H."/>
            <person name="Overmann J."/>
            <person name="Amann R."/>
            <person name="Jetten M.S.M."/>
            <person name="Mascher T."/>
            <person name="Medema M.H."/>
            <person name="Devos D.P."/>
            <person name="Kaster A.-K."/>
            <person name="Ovreas L."/>
            <person name="Rohde M."/>
            <person name="Galperin M.Y."/>
            <person name="Jogler C."/>
        </authorList>
    </citation>
    <scope>NUCLEOTIDE SEQUENCE [LARGE SCALE GENOMIC DNA]</scope>
    <source>
        <strain evidence="3 4">HG15A2</strain>
    </source>
</reference>
<dbReference type="OrthoDB" id="269677at2"/>
<evidence type="ECO:0000256" key="1">
    <source>
        <dbReference type="SAM" id="MobiDB-lite"/>
    </source>
</evidence>